<organism evidence="9 10">
    <name type="scientific">Parabacteroides distasonis</name>
    <dbReference type="NCBI Taxonomy" id="823"/>
    <lineage>
        <taxon>Bacteria</taxon>
        <taxon>Pseudomonadati</taxon>
        <taxon>Bacteroidota</taxon>
        <taxon>Bacteroidia</taxon>
        <taxon>Bacteroidales</taxon>
        <taxon>Tannerellaceae</taxon>
        <taxon>Parabacteroides</taxon>
    </lineage>
</organism>
<evidence type="ECO:0000256" key="4">
    <source>
        <dbReference type="ARBA" id="ARBA00022692"/>
    </source>
</evidence>
<evidence type="ECO:0000313" key="10">
    <source>
        <dbReference type="Proteomes" id="UP000432516"/>
    </source>
</evidence>
<feature type="transmembrane region" description="Helical" evidence="7">
    <location>
        <begin position="60"/>
        <end position="78"/>
    </location>
</feature>
<name>A0A6I2NJ14_PARDI</name>
<sequence>MLNRDLSDAINRLRMPLAFLVVCVHADFTKKFSYAGKQVNCAYDIGYHIVNFISHTLADIAVPLFYLISGMLCFYSIRRHGYRSLLEKKSTTLLLPYIIWNLIFFITFSLDKDYTVYEFIKGFWFLPRGGITGVLTQPWDGPLWFLRDLMVIFLLTPVIIFILRKMGFLFICTVYFIYATKTISWYIFPGFSITCLLMFSLGIYLQMIDCNWFDKIKKRWLELLVITIVCMVITYLYSVIEKDTTSLFYNLLHSTYILLGGSAALAVVGISKKAYFMEKWGRNTFIVFASHSLFLTYVIKVIMLPFGYDINNIETVFIYLFSCLVTYAISFVLGEIISRNAWLIKLLTGGR</sequence>
<dbReference type="Pfam" id="PF01757">
    <property type="entry name" value="Acyl_transf_3"/>
    <property type="match status" value="1"/>
</dbReference>
<dbReference type="PANTHER" id="PTHR40074:SF2">
    <property type="entry name" value="O-ACETYLTRANSFERASE WECH"/>
    <property type="match status" value="1"/>
</dbReference>
<evidence type="ECO:0000256" key="2">
    <source>
        <dbReference type="ARBA" id="ARBA00007400"/>
    </source>
</evidence>
<keyword evidence="9" id="KW-0808">Transferase</keyword>
<evidence type="ECO:0000259" key="8">
    <source>
        <dbReference type="Pfam" id="PF01757"/>
    </source>
</evidence>
<evidence type="ECO:0000256" key="3">
    <source>
        <dbReference type="ARBA" id="ARBA00022475"/>
    </source>
</evidence>
<dbReference type="EMBL" id="WKNE01000002">
    <property type="protein sequence ID" value="MRZ53992.1"/>
    <property type="molecule type" value="Genomic_DNA"/>
</dbReference>
<dbReference type="AlphaFoldDB" id="A0A6I2NJ14"/>
<evidence type="ECO:0000256" key="5">
    <source>
        <dbReference type="ARBA" id="ARBA00022989"/>
    </source>
</evidence>
<feature type="domain" description="Acyltransferase 3" evidence="8">
    <location>
        <begin position="9"/>
        <end position="333"/>
    </location>
</feature>
<dbReference type="GO" id="GO:0009246">
    <property type="term" value="P:enterobacterial common antigen biosynthetic process"/>
    <property type="evidence" value="ECO:0007669"/>
    <property type="project" value="TreeGrafter"/>
</dbReference>
<evidence type="ECO:0000313" key="9">
    <source>
        <dbReference type="EMBL" id="MRZ53992.1"/>
    </source>
</evidence>
<keyword evidence="3" id="KW-1003">Cell membrane</keyword>
<dbReference type="InterPro" id="IPR002656">
    <property type="entry name" value="Acyl_transf_3_dom"/>
</dbReference>
<comment type="subcellular location">
    <subcellularLocation>
        <location evidence="1">Cell membrane</location>
        <topology evidence="1">Multi-pass membrane protein</topology>
    </subcellularLocation>
</comment>
<reference evidence="9 10" key="1">
    <citation type="journal article" date="2019" name="Nat. Med.">
        <title>A library of human gut bacterial isolates paired with longitudinal multiomics data enables mechanistic microbiome research.</title>
        <authorList>
            <person name="Poyet M."/>
            <person name="Groussin M."/>
            <person name="Gibbons S.M."/>
            <person name="Avila-Pacheco J."/>
            <person name="Jiang X."/>
            <person name="Kearney S.M."/>
            <person name="Perrotta A.R."/>
            <person name="Berdy B."/>
            <person name="Zhao S."/>
            <person name="Lieberman T.D."/>
            <person name="Swanson P.K."/>
            <person name="Smith M."/>
            <person name="Roesemann S."/>
            <person name="Alexander J.E."/>
            <person name="Rich S.A."/>
            <person name="Livny J."/>
            <person name="Vlamakis H."/>
            <person name="Clish C."/>
            <person name="Bullock K."/>
            <person name="Deik A."/>
            <person name="Scott J."/>
            <person name="Pierce K.A."/>
            <person name="Xavier R.J."/>
            <person name="Alm E.J."/>
        </authorList>
    </citation>
    <scope>NUCLEOTIDE SEQUENCE [LARGE SCALE GENOMIC DNA]</scope>
    <source>
        <strain evidence="9 10">BIOML-A2</strain>
    </source>
</reference>
<dbReference type="Proteomes" id="UP000432516">
    <property type="component" value="Unassembled WGS sequence"/>
</dbReference>
<accession>A0A6I2NJ14</accession>
<evidence type="ECO:0000256" key="7">
    <source>
        <dbReference type="SAM" id="Phobius"/>
    </source>
</evidence>
<feature type="transmembrane region" description="Helical" evidence="7">
    <location>
        <begin position="220"/>
        <end position="240"/>
    </location>
</feature>
<keyword evidence="4 7" id="KW-0812">Transmembrane</keyword>
<comment type="similarity">
    <text evidence="2">Belongs to the acyltransferase 3 family.</text>
</comment>
<proteinExistence type="inferred from homology"/>
<comment type="caution">
    <text evidence="9">The sequence shown here is derived from an EMBL/GenBank/DDBJ whole genome shotgun (WGS) entry which is preliminary data.</text>
</comment>
<keyword evidence="6 7" id="KW-0472">Membrane</keyword>
<keyword evidence="9" id="KW-0012">Acyltransferase</keyword>
<evidence type="ECO:0000256" key="6">
    <source>
        <dbReference type="ARBA" id="ARBA00023136"/>
    </source>
</evidence>
<protein>
    <submittedName>
        <fullName evidence="9">Acyltransferase family protein</fullName>
    </submittedName>
</protein>
<feature type="transmembrane region" description="Helical" evidence="7">
    <location>
        <begin position="151"/>
        <end position="177"/>
    </location>
</feature>
<feature type="transmembrane region" description="Helical" evidence="7">
    <location>
        <begin position="183"/>
        <end position="208"/>
    </location>
</feature>
<keyword evidence="5 7" id="KW-1133">Transmembrane helix</keyword>
<feature type="transmembrane region" description="Helical" evidence="7">
    <location>
        <begin position="316"/>
        <end position="337"/>
    </location>
</feature>
<evidence type="ECO:0000256" key="1">
    <source>
        <dbReference type="ARBA" id="ARBA00004651"/>
    </source>
</evidence>
<dbReference type="GO" id="GO:0005886">
    <property type="term" value="C:plasma membrane"/>
    <property type="evidence" value="ECO:0007669"/>
    <property type="project" value="UniProtKB-SubCell"/>
</dbReference>
<dbReference type="RefSeq" id="WP_009018589.1">
    <property type="nucleotide sequence ID" value="NZ_JAFEKP010000003.1"/>
</dbReference>
<feature type="transmembrane region" description="Helical" evidence="7">
    <location>
        <begin position="252"/>
        <end position="271"/>
    </location>
</feature>
<gene>
    <name evidence="9" type="ORF">GKD68_04400</name>
</gene>
<feature type="transmembrane region" description="Helical" evidence="7">
    <location>
        <begin position="90"/>
        <end position="110"/>
    </location>
</feature>
<feature type="transmembrane region" description="Helical" evidence="7">
    <location>
        <begin position="283"/>
        <end position="304"/>
    </location>
</feature>
<dbReference type="PANTHER" id="PTHR40074">
    <property type="entry name" value="O-ACETYLTRANSFERASE WECH"/>
    <property type="match status" value="1"/>
</dbReference>
<dbReference type="GO" id="GO:0016413">
    <property type="term" value="F:O-acetyltransferase activity"/>
    <property type="evidence" value="ECO:0007669"/>
    <property type="project" value="TreeGrafter"/>
</dbReference>